<evidence type="ECO:0000313" key="2">
    <source>
        <dbReference type="Proteomes" id="UP000254545"/>
    </source>
</evidence>
<accession>A0A7H4MF64</accession>
<dbReference type="AlphaFoldDB" id="A0A7H4MF64"/>
<evidence type="ECO:0000313" key="1">
    <source>
        <dbReference type="EMBL" id="STS88964.1"/>
    </source>
</evidence>
<proteinExistence type="predicted"/>
<gene>
    <name evidence="1" type="ORF">NCTC9177_02825</name>
</gene>
<organism evidence="1 2">
    <name type="scientific">Klebsiella variicola</name>
    <dbReference type="NCBI Taxonomy" id="244366"/>
    <lineage>
        <taxon>Bacteria</taxon>
        <taxon>Pseudomonadati</taxon>
        <taxon>Pseudomonadota</taxon>
        <taxon>Gammaproteobacteria</taxon>
        <taxon>Enterobacterales</taxon>
        <taxon>Enterobacteriaceae</taxon>
        <taxon>Klebsiella/Raoultella group</taxon>
        <taxon>Klebsiella</taxon>
        <taxon>Klebsiella pneumoniae complex</taxon>
    </lineage>
</organism>
<name>A0A7H4MF64_KLEVA</name>
<dbReference type="Proteomes" id="UP000254545">
    <property type="component" value="Unassembled WGS sequence"/>
</dbReference>
<sequence length="30" mass="3067">MMGHFYQAVRAGKMPEAGAGASPLSTTAPM</sequence>
<comment type="caution">
    <text evidence="1">The sequence shown here is derived from an EMBL/GenBank/DDBJ whole genome shotgun (WGS) entry which is preliminary data.</text>
</comment>
<protein>
    <submittedName>
        <fullName evidence="1">Uncharacterized protein</fullName>
    </submittedName>
</protein>
<reference evidence="1 2" key="1">
    <citation type="submission" date="2018-06" db="EMBL/GenBank/DDBJ databases">
        <authorList>
            <consortium name="Pathogen Informatics"/>
            <person name="Doyle S."/>
        </authorList>
    </citation>
    <scope>NUCLEOTIDE SEQUENCE [LARGE SCALE GENOMIC DNA]</scope>
    <source>
        <strain evidence="1 2">NCTC9177</strain>
    </source>
</reference>
<dbReference type="EMBL" id="UGKR01000003">
    <property type="protein sequence ID" value="STS88964.1"/>
    <property type="molecule type" value="Genomic_DNA"/>
</dbReference>